<dbReference type="EMBL" id="CP155573">
    <property type="protein sequence ID" value="XFO68090.1"/>
    <property type="molecule type" value="Genomic_DNA"/>
</dbReference>
<protein>
    <recommendedName>
        <fullName evidence="3">YqgF/RNase H-like domain-containing protein</fullName>
    </recommendedName>
</protein>
<dbReference type="InterPro" id="IPR012337">
    <property type="entry name" value="RNaseH-like_sf"/>
</dbReference>
<reference evidence="1" key="1">
    <citation type="submission" date="2024-05" db="EMBL/GenBank/DDBJ databases">
        <title>Isolation and characterization of Sporomusa carbonis sp. nov., a carboxydotrophic hydrogenogen in the genus of Sporomusa isolated from a charcoal burning pile.</title>
        <authorList>
            <person name="Boeer T."/>
            <person name="Rosenbaum F."/>
            <person name="Eysell L."/>
            <person name="Mueller V."/>
            <person name="Daniel R."/>
            <person name="Poehlein A."/>
        </authorList>
    </citation>
    <scope>NUCLEOTIDE SEQUENCE [LARGE SCALE GENOMIC DNA]</scope>
    <source>
        <strain evidence="1">DSM 10669</strain>
    </source>
</reference>
<dbReference type="Gene3D" id="3.30.420.140">
    <property type="entry name" value="YqgF/RNase H-like domain"/>
    <property type="match status" value="1"/>
</dbReference>
<accession>A0ABZ3IQZ9</accession>
<evidence type="ECO:0000313" key="2">
    <source>
        <dbReference type="Proteomes" id="UP000216752"/>
    </source>
</evidence>
<keyword evidence="2" id="KW-1185">Reference proteome</keyword>
<gene>
    <name evidence="1" type="ORF">SPSIL_043100</name>
</gene>
<dbReference type="RefSeq" id="WP_094603894.1">
    <property type="nucleotide sequence ID" value="NZ_CP155573.1"/>
</dbReference>
<name>A0ABZ3IQZ9_9FIRM</name>
<proteinExistence type="predicted"/>
<evidence type="ECO:0008006" key="3">
    <source>
        <dbReference type="Google" id="ProtNLM"/>
    </source>
</evidence>
<sequence>MAQDTVIAIDPGREKCGIAVVHKVQGVIYKAIIATADLVRVVTSLATTHQVFTAVIGDRTTSQAAQAALAGIRVSEQKITIIPVNEHRSTDEARKRYWVEHPPKGFKRLLPTTMQVPPGPVDDYVAVILAERYFAGQ</sequence>
<organism evidence="1 2">
    <name type="scientific">Sporomusa silvacetica DSM 10669</name>
    <dbReference type="NCBI Taxonomy" id="1123289"/>
    <lineage>
        <taxon>Bacteria</taxon>
        <taxon>Bacillati</taxon>
        <taxon>Bacillota</taxon>
        <taxon>Negativicutes</taxon>
        <taxon>Selenomonadales</taxon>
        <taxon>Sporomusaceae</taxon>
        <taxon>Sporomusa</taxon>
    </lineage>
</organism>
<dbReference type="InterPro" id="IPR037027">
    <property type="entry name" value="YqgF/RNaseH-like_dom_sf"/>
</dbReference>
<dbReference type="Proteomes" id="UP000216752">
    <property type="component" value="Chromosome"/>
</dbReference>
<dbReference type="SUPFAM" id="SSF53098">
    <property type="entry name" value="Ribonuclease H-like"/>
    <property type="match status" value="1"/>
</dbReference>
<evidence type="ECO:0000313" key="1">
    <source>
        <dbReference type="EMBL" id="XFO68090.1"/>
    </source>
</evidence>